<organism evidence="1 2">
    <name type="scientific">Mesorhizobium shonense</name>
    <dbReference type="NCBI Taxonomy" id="1209948"/>
    <lineage>
        <taxon>Bacteria</taxon>
        <taxon>Pseudomonadati</taxon>
        <taxon>Pseudomonadota</taxon>
        <taxon>Alphaproteobacteria</taxon>
        <taxon>Hyphomicrobiales</taxon>
        <taxon>Phyllobacteriaceae</taxon>
        <taxon>Mesorhizobium</taxon>
    </lineage>
</organism>
<dbReference type="EMBL" id="JBEPLM010000024">
    <property type="protein sequence ID" value="MET3597464.1"/>
    <property type="molecule type" value="Genomic_DNA"/>
</dbReference>
<evidence type="ECO:0008006" key="3">
    <source>
        <dbReference type="Google" id="ProtNLM"/>
    </source>
</evidence>
<dbReference type="Proteomes" id="UP001549036">
    <property type="component" value="Unassembled WGS sequence"/>
</dbReference>
<comment type="caution">
    <text evidence="1">The sequence shown here is derived from an EMBL/GenBank/DDBJ whole genome shotgun (WGS) entry which is preliminary data.</text>
</comment>
<proteinExistence type="predicted"/>
<name>A0ABV2I3V9_9HYPH</name>
<reference evidence="1 2" key="1">
    <citation type="submission" date="2024-06" db="EMBL/GenBank/DDBJ databases">
        <title>Genomic Encyclopedia of Type Strains, Phase IV (KMG-IV): sequencing the most valuable type-strain genomes for metagenomic binning, comparative biology and taxonomic classification.</title>
        <authorList>
            <person name="Goeker M."/>
        </authorList>
    </citation>
    <scope>NUCLEOTIDE SEQUENCE [LARGE SCALE GENOMIC DNA]</scope>
    <source>
        <strain evidence="1 2">DSM 29846</strain>
    </source>
</reference>
<evidence type="ECO:0000313" key="1">
    <source>
        <dbReference type="EMBL" id="MET3597464.1"/>
    </source>
</evidence>
<dbReference type="RefSeq" id="WP_354417847.1">
    <property type="nucleotide sequence ID" value="NZ_JBEPLM010000024.1"/>
</dbReference>
<keyword evidence="2" id="KW-1185">Reference proteome</keyword>
<gene>
    <name evidence="1" type="ORF">ABID26_006889</name>
</gene>
<protein>
    <recommendedName>
        <fullName evidence="3">Transposase</fullName>
    </recommendedName>
</protein>
<sequence length="61" mass="6435">MRKDKAAPLVPTEIHVSTVRDEAGALGVLSIRTTEGLLDIALDRQAADAIISAIGSIRPKL</sequence>
<accession>A0ABV2I3V9</accession>
<evidence type="ECO:0000313" key="2">
    <source>
        <dbReference type="Proteomes" id="UP001549036"/>
    </source>
</evidence>